<dbReference type="Pfam" id="PF05036">
    <property type="entry name" value="SPOR"/>
    <property type="match status" value="1"/>
</dbReference>
<evidence type="ECO:0000313" key="5">
    <source>
        <dbReference type="Proteomes" id="UP000183085"/>
    </source>
</evidence>
<feature type="region of interest" description="Disordered" evidence="1">
    <location>
        <begin position="179"/>
        <end position="212"/>
    </location>
</feature>
<comment type="caution">
    <text evidence="4">The sequence shown here is derived from an EMBL/GenBank/DDBJ whole genome shotgun (WGS) entry which is preliminary data.</text>
</comment>
<dbReference type="EMBL" id="MNYI01000098">
    <property type="protein sequence ID" value="OIP40985.1"/>
    <property type="molecule type" value="Genomic_DNA"/>
</dbReference>
<feature type="domain" description="SPOR" evidence="3">
    <location>
        <begin position="268"/>
        <end position="349"/>
    </location>
</feature>
<evidence type="ECO:0000256" key="2">
    <source>
        <dbReference type="SAM" id="Phobius"/>
    </source>
</evidence>
<keyword evidence="2" id="KW-0812">Transmembrane</keyword>
<keyword evidence="2" id="KW-1133">Transmembrane helix</keyword>
<name>A0A1J5DY08_9BACT</name>
<proteinExistence type="predicted"/>
<keyword evidence="2" id="KW-0472">Membrane</keyword>
<protein>
    <recommendedName>
        <fullName evidence="3">SPOR domain-containing protein</fullName>
    </recommendedName>
</protein>
<dbReference type="STRING" id="1817895.AUJ95_03930"/>
<evidence type="ECO:0000313" key="4">
    <source>
        <dbReference type="EMBL" id="OIP40985.1"/>
    </source>
</evidence>
<dbReference type="Gene3D" id="3.30.70.1070">
    <property type="entry name" value="Sporulation related repeat"/>
    <property type="match status" value="1"/>
</dbReference>
<feature type="transmembrane region" description="Helical" evidence="2">
    <location>
        <begin position="12"/>
        <end position="36"/>
    </location>
</feature>
<dbReference type="AlphaFoldDB" id="A0A1J5DY08"/>
<feature type="region of interest" description="Disordered" evidence="1">
    <location>
        <begin position="243"/>
        <end position="270"/>
    </location>
</feature>
<feature type="compositionally biased region" description="Low complexity" evidence="1">
    <location>
        <begin position="186"/>
        <end position="210"/>
    </location>
</feature>
<organism evidence="4 5">
    <name type="scientific">Candidatus Desantisbacteria bacterium CG2_30_40_21</name>
    <dbReference type="NCBI Taxonomy" id="1817895"/>
    <lineage>
        <taxon>Bacteria</taxon>
        <taxon>Candidatus Desantisiibacteriota</taxon>
    </lineage>
</organism>
<evidence type="ECO:0000256" key="1">
    <source>
        <dbReference type="SAM" id="MobiDB-lite"/>
    </source>
</evidence>
<dbReference type="InterPro" id="IPR036680">
    <property type="entry name" value="SPOR-like_sf"/>
</dbReference>
<dbReference type="InterPro" id="IPR007730">
    <property type="entry name" value="SPOR-like_dom"/>
</dbReference>
<gene>
    <name evidence="4" type="ORF">AUJ95_03930</name>
</gene>
<dbReference type="Proteomes" id="UP000183085">
    <property type="component" value="Unassembled WGS sequence"/>
</dbReference>
<dbReference type="PROSITE" id="PS51724">
    <property type="entry name" value="SPOR"/>
    <property type="match status" value="1"/>
</dbReference>
<reference evidence="4 5" key="1">
    <citation type="journal article" date="2016" name="Environ. Microbiol.">
        <title>Genomic resolution of a cold subsurface aquifer community provides metabolic insights for novel microbes adapted to high CO concentrations.</title>
        <authorList>
            <person name="Probst A.J."/>
            <person name="Castelle C.J."/>
            <person name="Singh A."/>
            <person name="Brown C.T."/>
            <person name="Anantharaman K."/>
            <person name="Sharon I."/>
            <person name="Hug L.A."/>
            <person name="Burstein D."/>
            <person name="Emerson J.B."/>
            <person name="Thomas B.C."/>
            <person name="Banfield J.F."/>
        </authorList>
    </citation>
    <scope>NUCLEOTIDE SEQUENCE [LARGE SCALE GENOMIC DNA]</scope>
    <source>
        <strain evidence="4">CG2_30_40_21</strain>
    </source>
</reference>
<feature type="compositionally biased region" description="Low complexity" evidence="1">
    <location>
        <begin position="243"/>
        <end position="269"/>
    </location>
</feature>
<evidence type="ECO:0000259" key="3">
    <source>
        <dbReference type="PROSITE" id="PS51724"/>
    </source>
</evidence>
<accession>A0A1J5DY08</accession>
<dbReference type="SUPFAM" id="SSF110997">
    <property type="entry name" value="Sporulation related repeat"/>
    <property type="match status" value="1"/>
</dbReference>
<dbReference type="GO" id="GO:0042834">
    <property type="term" value="F:peptidoglycan binding"/>
    <property type="evidence" value="ECO:0007669"/>
    <property type="project" value="InterPro"/>
</dbReference>
<sequence length="351" mass="38951">MMKRKPASRENSIIIGTILASGIVFVFGFFLGRAWVMIPQEQVNGYQKKSGAPVVLTEEKSETMILPRKKLHEKIIIKEKPIGNIKLQKQQEIAQKPAILPKKQQMIVQTQSIEHGTQNTEQKQVSLQTVQKPPVSQQKQQKLAQKLAIFLQKQKQEAAAQKLAMSILQTPQKQQMVVQKKGTGRKQVIPQPQVAQKPAAAPQKQPVVIQKSTVPQATQKPITVLPQKQRMVVQKQSIKQKQVIPQPQAAQKSVAAPQKQPQQNPAPQKAEGRFALQLGSFSDEAKASALVANLSVKGYSAYKLKIEMGGKGTWYRVYISGVFSSREDAQQKGDALKSLGVISNYFVITSK</sequence>